<dbReference type="RefSeq" id="XP_001646619.1">
    <property type="nucleotide sequence ID" value="XM_001646569.1"/>
</dbReference>
<keyword evidence="3" id="KW-1185">Reference proteome</keyword>
<dbReference type="GeneID" id="5547074"/>
<feature type="compositionally biased region" description="Gly residues" evidence="1">
    <location>
        <begin position="295"/>
        <end position="309"/>
    </location>
</feature>
<dbReference type="EMBL" id="DS480385">
    <property type="protein sequence ID" value="EDO18761.1"/>
    <property type="molecule type" value="Genomic_DNA"/>
</dbReference>
<evidence type="ECO:0000256" key="1">
    <source>
        <dbReference type="SAM" id="MobiDB-lite"/>
    </source>
</evidence>
<dbReference type="InParanoid" id="A7TG04"/>
<dbReference type="eggNOG" id="ENOG502S4RD">
    <property type="taxonomic scope" value="Eukaryota"/>
</dbReference>
<dbReference type="HOGENOM" id="CLU_078546_0_0_1"/>
<feature type="compositionally biased region" description="Low complexity" evidence="1">
    <location>
        <begin position="284"/>
        <end position="294"/>
    </location>
</feature>
<feature type="region of interest" description="Disordered" evidence="1">
    <location>
        <begin position="152"/>
        <end position="189"/>
    </location>
</feature>
<dbReference type="AlphaFoldDB" id="A7TG04"/>
<reference evidence="2 3" key="1">
    <citation type="journal article" date="2007" name="Proc. Natl. Acad. Sci. U.S.A.">
        <title>Independent sorting-out of thousands of duplicated gene pairs in two yeast species descended from a whole-genome duplication.</title>
        <authorList>
            <person name="Scannell D.R."/>
            <person name="Frank A.C."/>
            <person name="Conant G.C."/>
            <person name="Byrne K.P."/>
            <person name="Woolfit M."/>
            <person name="Wolfe K.H."/>
        </authorList>
    </citation>
    <scope>NUCLEOTIDE SEQUENCE [LARGE SCALE GENOMIC DNA]</scope>
    <source>
        <strain evidence="3">ATCC 22028 / DSM 70294 / BCRC 21397 / CBS 2163 / NBRC 10782 / NRRL Y-8283 / UCD 57-17</strain>
    </source>
</reference>
<evidence type="ECO:0000313" key="3">
    <source>
        <dbReference type="Proteomes" id="UP000000267"/>
    </source>
</evidence>
<evidence type="ECO:0000313" key="2">
    <source>
        <dbReference type="EMBL" id="EDO18761.1"/>
    </source>
</evidence>
<dbReference type="KEGG" id="vpo:Kpol_1028p34"/>
<accession>A7TG04</accession>
<dbReference type="STRING" id="436907.A7TG04"/>
<feature type="compositionally biased region" description="Basic and acidic residues" evidence="1">
    <location>
        <begin position="152"/>
        <end position="164"/>
    </location>
</feature>
<feature type="compositionally biased region" description="Polar residues" evidence="1">
    <location>
        <begin position="166"/>
        <end position="180"/>
    </location>
</feature>
<dbReference type="OMA" id="KCMISLC"/>
<gene>
    <name evidence="2" type="ORF">Kpol_1028p34</name>
</gene>
<sequence>MIMEVSSSLGFSVAAVVDYLQELYPCAVETGWDEQKNCVKSILKVKDEEIKDETTGEIKEYRVLVSGIEIRDGINCSIFIFLEDELIAQSIFEYKSDFDLTDSTRYPLKFNEFKKNGAALVVIRESLVNKLHLKTTLKKKLQETICELSDTERDNDSLKNKGLENRLNTGSSVPTTSSGFNRPDDMPKFEDEYEVNQPSSTSRFPGLNLGPNHPQGYGDPDLFPMGQRNIDLNNPLMIPPHGQPGNTTGQGGMIFDPSRLNPDDSTRNRGPGYIPGSKYDDPFGKPSGFGNNPNGFGGGPSGFGGGGFI</sequence>
<dbReference type="Proteomes" id="UP000000267">
    <property type="component" value="Unassembled WGS sequence"/>
</dbReference>
<organism evidence="3">
    <name type="scientific">Vanderwaltozyma polyspora (strain ATCC 22028 / DSM 70294 / BCRC 21397 / CBS 2163 / NBRC 10782 / NRRL Y-8283 / UCD 57-17)</name>
    <name type="common">Kluyveromyces polysporus</name>
    <dbReference type="NCBI Taxonomy" id="436907"/>
    <lineage>
        <taxon>Eukaryota</taxon>
        <taxon>Fungi</taxon>
        <taxon>Dikarya</taxon>
        <taxon>Ascomycota</taxon>
        <taxon>Saccharomycotina</taxon>
        <taxon>Saccharomycetes</taxon>
        <taxon>Saccharomycetales</taxon>
        <taxon>Saccharomycetaceae</taxon>
        <taxon>Vanderwaltozyma</taxon>
    </lineage>
</organism>
<dbReference type="PhylomeDB" id="A7TG04"/>
<protein>
    <recommendedName>
        <fullName evidence="4">PI31 proteasome regulator C-terminal domain-containing protein</fullName>
    </recommendedName>
</protein>
<feature type="region of interest" description="Disordered" evidence="1">
    <location>
        <begin position="242"/>
        <end position="309"/>
    </location>
</feature>
<proteinExistence type="predicted"/>
<dbReference type="OrthoDB" id="68090at2759"/>
<evidence type="ECO:0008006" key="4">
    <source>
        <dbReference type="Google" id="ProtNLM"/>
    </source>
</evidence>
<name>A7TG04_VANPO</name>